<keyword evidence="2 5" id="KW-0378">Hydrolase</keyword>
<dbReference type="Gene3D" id="3.40.1090.10">
    <property type="entry name" value="Cytosolic phospholipase A2 catalytic domain"/>
    <property type="match status" value="2"/>
</dbReference>
<dbReference type="InterPro" id="IPR000595">
    <property type="entry name" value="cNMP-bd_dom"/>
</dbReference>
<feature type="short sequence motif" description="DGA/G" evidence="5">
    <location>
        <begin position="487"/>
        <end position="489"/>
    </location>
</feature>
<dbReference type="Pfam" id="PF00027">
    <property type="entry name" value="cNMP_binding"/>
    <property type="match status" value="1"/>
</dbReference>
<evidence type="ECO:0000256" key="5">
    <source>
        <dbReference type="PROSITE-ProRule" id="PRU01161"/>
    </source>
</evidence>
<evidence type="ECO:0000256" key="6">
    <source>
        <dbReference type="SAM" id="MobiDB-lite"/>
    </source>
</evidence>
<evidence type="ECO:0000256" key="2">
    <source>
        <dbReference type="ARBA" id="ARBA00022801"/>
    </source>
</evidence>
<dbReference type="EMBL" id="RAWG01000175">
    <property type="protein sequence ID" value="RKH39074.1"/>
    <property type="molecule type" value="Genomic_DNA"/>
</dbReference>
<dbReference type="PANTHER" id="PTHR14226:SF29">
    <property type="entry name" value="NEUROPATHY TARGET ESTERASE SWS"/>
    <property type="match status" value="1"/>
</dbReference>
<sequence>MAFPITVDERRRWLYTLKQAPALRHTRTSILLRLLGRARPVEPGPGTSVCMEGQEVDGVYLLRSGEWKVMAGGMVLLHLRSGMSLGVEALARGAWPVTVKAVSASQALFIPRAELEVAAGAPRLGLPAPGPRAEVVTFQTQGMELPPAVLSTLVELVAKVMVHDFGDRVLLVRGGARETKGAVRGADGVFRRTVGPRSTSHGATWMQPSGVPGALDDDFDCVLVDGLAVPDGVTVREVRLTPSAGEALGTACGASVLPTVLLSPWKPRSSPSLKGRPLPDEDEWDADAPPPSCRLRLDWERLVARPGDTRPLAALGLDAGTRDALSRWARAITGRRVGLALSGGGVWGFYHAHILRRLTALDVPVDFLSSSSMGSLVGAYFCGTARDGREGMDGLRRLRYRAKHGHLSAAALSSVVTTQAMEWLVRGDLGNMALEELPTGFLPVTTDLTTGRCVVLEQGPLALAVRASGSAPGVWAPTLQPPARYVDGAFTSMVPVDVLLNAGADLVFSSNIFPAGHHQAARPLLPGAVGLFLSALNPVARARDLLASGVLLLHRNGDLESARGDLRYDVGTRDHPLLGSMRFTHVDAVLEEAARDMALEQKLLEFKQAWESLRVRRTPCGGRRAA</sequence>
<proteinExistence type="inferred from homology"/>
<organism evidence="9 10">
    <name type="scientific">Corallococcus sicarius</name>
    <dbReference type="NCBI Taxonomy" id="2316726"/>
    <lineage>
        <taxon>Bacteria</taxon>
        <taxon>Pseudomonadati</taxon>
        <taxon>Myxococcota</taxon>
        <taxon>Myxococcia</taxon>
        <taxon>Myxococcales</taxon>
        <taxon>Cystobacterineae</taxon>
        <taxon>Myxococcaceae</taxon>
        <taxon>Corallococcus</taxon>
    </lineage>
</organism>
<keyword evidence="10" id="KW-1185">Reference proteome</keyword>
<dbReference type="InterPro" id="IPR014710">
    <property type="entry name" value="RmlC-like_jellyroll"/>
</dbReference>
<dbReference type="PROSITE" id="PS50042">
    <property type="entry name" value="CNMP_BINDING_3"/>
    <property type="match status" value="1"/>
</dbReference>
<feature type="short sequence motif" description="GXGXXG" evidence="5">
    <location>
        <begin position="343"/>
        <end position="348"/>
    </location>
</feature>
<evidence type="ECO:0000313" key="10">
    <source>
        <dbReference type="Proteomes" id="UP000273405"/>
    </source>
</evidence>
<name>A0A3A8NI10_9BACT</name>
<dbReference type="InterPro" id="IPR018490">
    <property type="entry name" value="cNMP-bd_dom_sf"/>
</dbReference>
<dbReference type="InterPro" id="IPR050301">
    <property type="entry name" value="NTE"/>
</dbReference>
<dbReference type="GO" id="GO:0004622">
    <property type="term" value="F:phosphatidylcholine lysophospholipase activity"/>
    <property type="evidence" value="ECO:0007669"/>
    <property type="project" value="UniProtKB-ARBA"/>
</dbReference>
<keyword evidence="4 5" id="KW-0443">Lipid metabolism</keyword>
<keyword evidence="3 5" id="KW-0442">Lipid degradation</keyword>
<dbReference type="RefSeq" id="WP_120627720.1">
    <property type="nucleotide sequence ID" value="NZ_RAWG01000175.1"/>
</dbReference>
<evidence type="ECO:0000256" key="3">
    <source>
        <dbReference type="ARBA" id="ARBA00022963"/>
    </source>
</evidence>
<reference evidence="10" key="1">
    <citation type="submission" date="2018-09" db="EMBL/GenBank/DDBJ databases">
        <authorList>
            <person name="Livingstone P.G."/>
            <person name="Whitworth D.E."/>
        </authorList>
    </citation>
    <scope>NUCLEOTIDE SEQUENCE [LARGE SCALE GENOMIC DNA]</scope>
    <source>
        <strain evidence="10">CA040B</strain>
    </source>
</reference>
<comment type="caution">
    <text evidence="5">Lacks conserved residue(s) required for the propagation of feature annotation.</text>
</comment>
<dbReference type="Gene3D" id="2.60.120.10">
    <property type="entry name" value="Jelly Rolls"/>
    <property type="match status" value="1"/>
</dbReference>
<evidence type="ECO:0000313" key="9">
    <source>
        <dbReference type="EMBL" id="RKH39074.1"/>
    </source>
</evidence>
<comment type="caution">
    <text evidence="9">The sequence shown here is derived from an EMBL/GenBank/DDBJ whole genome shotgun (WGS) entry which is preliminary data.</text>
</comment>
<dbReference type="Proteomes" id="UP000273405">
    <property type="component" value="Unassembled WGS sequence"/>
</dbReference>
<dbReference type="OrthoDB" id="5290098at2"/>
<feature type="domain" description="Cyclic nucleotide-binding" evidence="7">
    <location>
        <begin position="22"/>
        <end position="90"/>
    </location>
</feature>
<evidence type="ECO:0000256" key="4">
    <source>
        <dbReference type="ARBA" id="ARBA00023098"/>
    </source>
</evidence>
<dbReference type="SUPFAM" id="SSF52151">
    <property type="entry name" value="FabD/lysophospholipase-like"/>
    <property type="match status" value="1"/>
</dbReference>
<dbReference type="GO" id="GO:0016042">
    <property type="term" value="P:lipid catabolic process"/>
    <property type="evidence" value="ECO:0007669"/>
    <property type="project" value="UniProtKB-UniRule"/>
</dbReference>
<dbReference type="InterPro" id="IPR016035">
    <property type="entry name" value="Acyl_Trfase/lysoPLipase"/>
</dbReference>
<accession>A0A3A8NI10</accession>
<feature type="region of interest" description="Disordered" evidence="6">
    <location>
        <begin position="267"/>
        <end position="289"/>
    </location>
</feature>
<feature type="domain" description="PNPLA" evidence="8">
    <location>
        <begin position="339"/>
        <end position="500"/>
    </location>
</feature>
<evidence type="ECO:0000256" key="1">
    <source>
        <dbReference type="ARBA" id="ARBA00006636"/>
    </source>
</evidence>
<dbReference type="CDD" id="cd00038">
    <property type="entry name" value="CAP_ED"/>
    <property type="match status" value="1"/>
</dbReference>
<dbReference type="AlphaFoldDB" id="A0A3A8NI10"/>
<dbReference type="InterPro" id="IPR002641">
    <property type="entry name" value="PNPLA_dom"/>
</dbReference>
<dbReference type="SUPFAM" id="SSF51206">
    <property type="entry name" value="cAMP-binding domain-like"/>
    <property type="match status" value="1"/>
</dbReference>
<evidence type="ECO:0000259" key="8">
    <source>
        <dbReference type="PROSITE" id="PS51635"/>
    </source>
</evidence>
<protein>
    <submittedName>
        <fullName evidence="9">Cyclic nucleotide-binding protein</fullName>
    </submittedName>
</protein>
<dbReference type="Pfam" id="PF01734">
    <property type="entry name" value="Patatin"/>
    <property type="match status" value="1"/>
</dbReference>
<dbReference type="PANTHER" id="PTHR14226">
    <property type="entry name" value="NEUROPATHY TARGET ESTERASE/SWISS CHEESE D.MELANOGASTER"/>
    <property type="match status" value="1"/>
</dbReference>
<comment type="similarity">
    <text evidence="1">Belongs to the NTE family.</text>
</comment>
<evidence type="ECO:0000259" key="7">
    <source>
        <dbReference type="PROSITE" id="PS50042"/>
    </source>
</evidence>
<dbReference type="PROSITE" id="PS51635">
    <property type="entry name" value="PNPLA"/>
    <property type="match status" value="1"/>
</dbReference>
<gene>
    <name evidence="9" type="ORF">D7X12_24620</name>
</gene>
<feature type="active site" description="Proton acceptor" evidence="5">
    <location>
        <position position="487"/>
    </location>
</feature>
<feature type="active site" description="Nucleophile" evidence="5">
    <location>
        <position position="372"/>
    </location>
</feature>